<evidence type="ECO:0000313" key="15">
    <source>
        <dbReference type="EMBL" id="MBO8453217.1"/>
    </source>
</evidence>
<dbReference type="AlphaFoldDB" id="A0A940IFR2"/>
<evidence type="ECO:0000256" key="9">
    <source>
        <dbReference type="ARBA" id="ARBA00023235"/>
    </source>
</evidence>
<keyword evidence="10 11" id="KW-0119">Carbohydrate metabolism</keyword>
<evidence type="ECO:0000256" key="4">
    <source>
        <dbReference type="ARBA" id="ARBA00006206"/>
    </source>
</evidence>
<dbReference type="GO" id="GO:0030246">
    <property type="term" value="F:carbohydrate binding"/>
    <property type="evidence" value="ECO:0007669"/>
    <property type="project" value="InterPro"/>
</dbReference>
<dbReference type="GO" id="GO:0004034">
    <property type="term" value="F:aldose 1-epimerase activity"/>
    <property type="evidence" value="ECO:0007669"/>
    <property type="project" value="UniProtKB-EC"/>
</dbReference>
<organism evidence="15 16">
    <name type="scientific">Candidatus Cryptobacteroides gallistercoris</name>
    <dbReference type="NCBI Taxonomy" id="2840765"/>
    <lineage>
        <taxon>Bacteria</taxon>
        <taxon>Pseudomonadati</taxon>
        <taxon>Bacteroidota</taxon>
        <taxon>Bacteroidia</taxon>
        <taxon>Bacteroidales</taxon>
        <taxon>Candidatus Cryptobacteroides</taxon>
    </lineage>
</organism>
<dbReference type="InterPro" id="IPR011013">
    <property type="entry name" value="Gal_mutarotase_sf_dom"/>
</dbReference>
<dbReference type="PIRSF" id="PIRSF005096">
    <property type="entry name" value="GALM"/>
    <property type="match status" value="1"/>
</dbReference>
<dbReference type="GO" id="GO:0033499">
    <property type="term" value="P:galactose catabolic process via UDP-galactose, Leloir pathway"/>
    <property type="evidence" value="ECO:0007669"/>
    <property type="project" value="TreeGrafter"/>
</dbReference>
<evidence type="ECO:0000256" key="2">
    <source>
        <dbReference type="ARBA" id="ARBA00001913"/>
    </source>
</evidence>
<dbReference type="PROSITE" id="PS00545">
    <property type="entry name" value="ALDOSE_1_EPIMERASE"/>
    <property type="match status" value="1"/>
</dbReference>
<evidence type="ECO:0000256" key="10">
    <source>
        <dbReference type="ARBA" id="ARBA00023277"/>
    </source>
</evidence>
<comment type="similarity">
    <text evidence="4 11">Belongs to the aldose epimerase family.</text>
</comment>
<dbReference type="InterPro" id="IPR008183">
    <property type="entry name" value="Aldose_1/G6P_1-epimerase"/>
</dbReference>
<evidence type="ECO:0000313" key="16">
    <source>
        <dbReference type="Proteomes" id="UP000771749"/>
    </source>
</evidence>
<dbReference type="Proteomes" id="UP000771749">
    <property type="component" value="Unassembled WGS sequence"/>
</dbReference>
<gene>
    <name evidence="15" type="ORF">IAC07_00660</name>
</gene>
<reference evidence="15" key="2">
    <citation type="journal article" date="2021" name="PeerJ">
        <title>Extensive microbial diversity within the chicken gut microbiome revealed by metagenomics and culture.</title>
        <authorList>
            <person name="Gilroy R."/>
            <person name="Ravi A."/>
            <person name="Getino M."/>
            <person name="Pursley I."/>
            <person name="Horton D.L."/>
            <person name="Alikhan N.F."/>
            <person name="Baker D."/>
            <person name="Gharbi K."/>
            <person name="Hall N."/>
            <person name="Watson M."/>
            <person name="Adriaenssens E.M."/>
            <person name="Foster-Nyarko E."/>
            <person name="Jarju S."/>
            <person name="Secka A."/>
            <person name="Antonio M."/>
            <person name="Oren A."/>
            <person name="Chaudhuri R.R."/>
            <person name="La Ragione R."/>
            <person name="Hildebrand F."/>
            <person name="Pallen M.J."/>
        </authorList>
    </citation>
    <scope>NUCLEOTIDE SEQUENCE</scope>
    <source>
        <strain evidence="15">F1-3629</strain>
    </source>
</reference>
<feature type="binding site" evidence="13">
    <location>
        <position position="248"/>
    </location>
    <ligand>
        <name>beta-D-galactose</name>
        <dbReference type="ChEBI" id="CHEBI:27667"/>
    </ligand>
</feature>
<dbReference type="PANTHER" id="PTHR10091">
    <property type="entry name" value="ALDOSE-1-EPIMERASE"/>
    <property type="match status" value="1"/>
</dbReference>
<evidence type="ECO:0000256" key="8">
    <source>
        <dbReference type="ARBA" id="ARBA00022837"/>
    </source>
</evidence>
<comment type="pathway">
    <text evidence="3 11">Carbohydrate metabolism; hexose metabolism.</text>
</comment>
<keyword evidence="9 11" id="KW-0413">Isomerase</keyword>
<evidence type="ECO:0000256" key="14">
    <source>
        <dbReference type="PIRSR" id="PIRSR005096-3"/>
    </source>
</evidence>
<evidence type="ECO:0000256" key="6">
    <source>
        <dbReference type="ARBA" id="ARBA00013185"/>
    </source>
</evidence>
<dbReference type="NCBIfam" id="NF008277">
    <property type="entry name" value="PRK11055.1"/>
    <property type="match status" value="1"/>
</dbReference>
<dbReference type="GO" id="GO:0006006">
    <property type="term" value="P:glucose metabolic process"/>
    <property type="evidence" value="ECO:0007669"/>
    <property type="project" value="TreeGrafter"/>
</dbReference>
<dbReference type="PANTHER" id="PTHR10091:SF0">
    <property type="entry name" value="GALACTOSE MUTAROTASE"/>
    <property type="match status" value="1"/>
</dbReference>
<dbReference type="EC" id="5.1.3.3" evidence="6 11"/>
<comment type="caution">
    <text evidence="15">The sequence shown here is derived from an EMBL/GenBank/DDBJ whole genome shotgun (WGS) entry which is preliminary data.</text>
</comment>
<dbReference type="Pfam" id="PF01263">
    <property type="entry name" value="Aldose_epim"/>
    <property type="match status" value="1"/>
</dbReference>
<dbReference type="InterPro" id="IPR047215">
    <property type="entry name" value="Galactose_mutarotase-like"/>
</dbReference>
<evidence type="ECO:0000256" key="13">
    <source>
        <dbReference type="PIRSR" id="PIRSR005096-2"/>
    </source>
</evidence>
<evidence type="ECO:0000256" key="7">
    <source>
        <dbReference type="ARBA" id="ARBA00014165"/>
    </source>
</evidence>
<feature type="active site" description="Proton acceptor" evidence="12">
    <location>
        <position position="314"/>
    </location>
</feature>
<accession>A0A940IFR2</accession>
<evidence type="ECO:0000256" key="5">
    <source>
        <dbReference type="ARBA" id="ARBA00011245"/>
    </source>
</evidence>
<sequence>MAIEKELWGKTPDGKEIYRYTLKNKGGASVQVSSIGAGIVSVNIPDREGKLGDVVLGYKNPLGYFGDGPCAGKIPGRYANRIALGRFTLDGKEYELPVNNGPNHLHGGPEGFQNQVWESRIENGGVEFLYYSEAGEMGYPGALKAVARYEWSEENELRLTLTAECDAPTVVNLTNHAYFNLNGEGSGSVLGHELRLNASEYLPTDETLIPAGESEPVAGTPMDFVTAKVLGRDINEDFPALKYGKGYDNCWVIDGYEPGQIQTAAELRSPDSGRKLEVLTTQPGVQVYTGNWLAGCPEGKCGRSYNDYDGVAIECQHFPDSPNKPEYPSTVLRPGEVFEEAIIFAFKISE</sequence>
<feature type="binding site" evidence="14">
    <location>
        <begin position="80"/>
        <end position="81"/>
    </location>
    <ligand>
        <name>beta-D-galactose</name>
        <dbReference type="ChEBI" id="CHEBI:27667"/>
    </ligand>
</feature>
<feature type="binding site" evidence="14">
    <location>
        <begin position="176"/>
        <end position="178"/>
    </location>
    <ligand>
        <name>beta-D-galactose</name>
        <dbReference type="ChEBI" id="CHEBI:27667"/>
    </ligand>
</feature>
<comment type="cofactor">
    <cofactor evidence="2">
        <name>Ca(2+)</name>
        <dbReference type="ChEBI" id="CHEBI:29108"/>
    </cofactor>
</comment>
<reference evidence="15" key="1">
    <citation type="submission" date="2020-10" db="EMBL/GenBank/DDBJ databases">
        <authorList>
            <person name="Gilroy R."/>
        </authorList>
    </citation>
    <scope>NUCLEOTIDE SEQUENCE</scope>
    <source>
        <strain evidence="15">F1-3629</strain>
    </source>
</reference>
<comment type="subunit">
    <text evidence="5">Monomer.</text>
</comment>
<dbReference type="Gene3D" id="2.70.98.10">
    <property type="match status" value="1"/>
</dbReference>
<comment type="catalytic activity">
    <reaction evidence="1 11">
        <text>alpha-D-glucose = beta-D-glucose</text>
        <dbReference type="Rhea" id="RHEA:10264"/>
        <dbReference type="ChEBI" id="CHEBI:15903"/>
        <dbReference type="ChEBI" id="CHEBI:17925"/>
        <dbReference type="EC" id="5.1.3.3"/>
    </reaction>
</comment>
<protein>
    <recommendedName>
        <fullName evidence="7 11">Aldose 1-epimerase</fullName>
        <ecNumber evidence="6 11">5.1.3.3</ecNumber>
    </recommendedName>
</protein>
<dbReference type="EMBL" id="JADIMJ010000013">
    <property type="protein sequence ID" value="MBO8453217.1"/>
    <property type="molecule type" value="Genomic_DNA"/>
</dbReference>
<proteinExistence type="inferred from homology"/>
<keyword evidence="8" id="KW-0106">Calcium</keyword>
<feature type="active site" description="Proton donor" evidence="12">
    <location>
        <position position="176"/>
    </location>
</feature>
<dbReference type="InterPro" id="IPR014718">
    <property type="entry name" value="GH-type_carb-bd"/>
</dbReference>
<dbReference type="InterPro" id="IPR018052">
    <property type="entry name" value="Ald1_epimerase_CS"/>
</dbReference>
<evidence type="ECO:0000256" key="3">
    <source>
        <dbReference type="ARBA" id="ARBA00005028"/>
    </source>
</evidence>
<evidence type="ECO:0000256" key="11">
    <source>
        <dbReference type="PIRNR" id="PIRNR005096"/>
    </source>
</evidence>
<dbReference type="InterPro" id="IPR015443">
    <property type="entry name" value="Aldose_1-epimerase"/>
</dbReference>
<dbReference type="SUPFAM" id="SSF74650">
    <property type="entry name" value="Galactose mutarotase-like"/>
    <property type="match status" value="1"/>
</dbReference>
<dbReference type="CDD" id="cd09019">
    <property type="entry name" value="galactose_mutarotase_like"/>
    <property type="match status" value="1"/>
</dbReference>
<evidence type="ECO:0000256" key="12">
    <source>
        <dbReference type="PIRSR" id="PIRSR005096-1"/>
    </source>
</evidence>
<evidence type="ECO:0000256" key="1">
    <source>
        <dbReference type="ARBA" id="ARBA00001614"/>
    </source>
</evidence>
<name>A0A940IFR2_9BACT</name>